<dbReference type="GO" id="GO:0072659">
    <property type="term" value="P:protein localization to plasma membrane"/>
    <property type="evidence" value="ECO:0007669"/>
    <property type="project" value="TreeGrafter"/>
</dbReference>
<dbReference type="GO" id="GO:0031340">
    <property type="term" value="P:positive regulation of vesicle fusion"/>
    <property type="evidence" value="ECO:0007669"/>
    <property type="project" value="TreeGrafter"/>
</dbReference>
<feature type="region of interest" description="Disordered" evidence="1">
    <location>
        <begin position="918"/>
        <end position="955"/>
    </location>
</feature>
<dbReference type="GO" id="GO:0005509">
    <property type="term" value="F:calcium ion binding"/>
    <property type="evidence" value="ECO:0007669"/>
    <property type="project" value="TreeGrafter"/>
</dbReference>
<dbReference type="InterPro" id="IPR035892">
    <property type="entry name" value="C2_domain_sf"/>
</dbReference>
<sequence>MPGKVKCKIIAARNLPIMDRGSDTTDAYVEIKLGNATYKTEVCRKSLNPTWNSDWYRFEVDDAELQDEPLQIRVMDYDMYSANDAIGKVYISLSPLLLPNSDTTTQTSHTSKGSIMSGWIPIYDTMQGVRGEVHLIVKIDLFSDVNKFRQSSCGVQFFHSPNIPYGYYAQAINGFVEELVVNDDPEYQWIDKIRTPRASNEARQIAFIKLSGQVQRKIGIKAIDMGANAVIGYTQCFDLEGDVGVVARGIGTAVTLVKIHDTTSQQPPPTTLDTTLLEENESLSISPNSTSRCHTRTESTGANKLSQSPAKLNCGTPGSIIVNFAKDMGICRRSSDSDLSITPKGNSLTSGEQRTTGLVRLPAQNINVKPAYNEQIEMLEYPFLTMSKFPAGFILQLGAAVAARSVKLLERIPNPDEPDSRDTWWNEIRMEIRSHARTVGCNVILGYTEMTAISEDVCVLSATGTAALINQNYTADISGLDITTSVKVNGTNTNKEIMTSSLDRQEFEMNGKPNGTQTVHKEKSNDSDTELASSSGATNSAVASNVIVPVTHPLNNQSTPTNCTICHIPYTQKSVPFRVNMLKCAVCKRGKVADVLLATIEMPEGMQVIGRGCLLQAQVCRPKRDLKGESNAKEISDGLPFLEYELHRLLIGKLKVKGMNAIFGLKTNISIGERMMALIATGTAVYLAALPSPLVPKIVAGNSGNWTDNERLIELQKSIQDTFERNREIYQLKVIPDREMNAKMTEDSDDTDDELNDLDLTMGNKEACILEIDDYEDLDVASSLTESCPPEGFHVVNTQAVPGLYDLEAVRNLQMFTQVWRAKLPMNQPNSTFSKNFNRLLQTIYFKLRTMIPCAICDLRFKLDLPETDEIQLLVTGMALGLCETNKMSKFKRKIIIPVNKDAIKRTDEELIFNLEEDHNNEPSTSSPSPLVQSGSLKIRRKSPPRSRLGSGRFPRHTPIRENRYGVDLTPLSYVPGGKIEKYYGNLNFFFIRESTSVRENGGISGFVHSFITEVLAVVRAHITALGGNAMVAFYMTELVLIDNVHKNQAQCLVSVGGDVVFVSYFNGE</sequence>
<dbReference type="SUPFAM" id="SSF49562">
    <property type="entry name" value="C2 domain (Calcium/lipid-binding domain, CaLB)"/>
    <property type="match status" value="1"/>
</dbReference>
<evidence type="ECO:0000259" key="2">
    <source>
        <dbReference type="PROSITE" id="PS50004"/>
    </source>
</evidence>
<dbReference type="GO" id="GO:0090314">
    <property type="term" value="P:positive regulation of protein targeting to membrane"/>
    <property type="evidence" value="ECO:0007669"/>
    <property type="project" value="TreeGrafter"/>
</dbReference>
<feature type="compositionally biased region" description="Polar residues" evidence="1">
    <location>
        <begin position="922"/>
        <end position="936"/>
    </location>
</feature>
<dbReference type="PANTHER" id="PTHR37412">
    <property type="entry name" value="C2 DOMAIN-CONTAINING PROTEIN 5"/>
    <property type="match status" value="1"/>
</dbReference>
<feature type="region of interest" description="Disordered" evidence="1">
    <location>
        <begin position="282"/>
        <end position="309"/>
    </location>
</feature>
<dbReference type="GO" id="GO:0005544">
    <property type="term" value="F:calcium-dependent phospholipid binding"/>
    <property type="evidence" value="ECO:0007669"/>
    <property type="project" value="InterPro"/>
</dbReference>
<dbReference type="InterPro" id="IPR037785">
    <property type="entry name" value="C2_C2CD5"/>
</dbReference>
<dbReference type="Pfam" id="PF23028">
    <property type="entry name" value="YbjQ_3"/>
    <property type="match status" value="1"/>
</dbReference>
<dbReference type="Pfam" id="PF00168">
    <property type="entry name" value="C2"/>
    <property type="match status" value="1"/>
</dbReference>
<dbReference type="GO" id="GO:0010828">
    <property type="term" value="P:positive regulation of D-glucose transmembrane transport"/>
    <property type="evidence" value="ECO:0007669"/>
    <property type="project" value="TreeGrafter"/>
</dbReference>
<dbReference type="CDD" id="cd08688">
    <property type="entry name" value="C2_KIAA0528-like"/>
    <property type="match status" value="1"/>
</dbReference>
<reference evidence="3" key="1">
    <citation type="journal article" date="2014" name="Insect Biochem. Mol. Biol.">
        <title>An insight into the sialome of the frog biting fly, Corethrella appendiculata.</title>
        <authorList>
            <person name="Ribeiro J.M.C."/>
            <person name="Chagas A.C."/>
            <person name="Pham V.M."/>
            <person name="Lounibos L.P."/>
            <person name="Calvo E."/>
        </authorList>
    </citation>
    <scope>NUCLEOTIDE SEQUENCE</scope>
    <source>
        <tissue evidence="3">Salivary glands</tissue>
    </source>
</reference>
<dbReference type="PROSITE" id="PS50004">
    <property type="entry name" value="C2"/>
    <property type="match status" value="1"/>
</dbReference>
<dbReference type="InterPro" id="IPR056430">
    <property type="entry name" value="C2CD5_YbjQ-like_dom"/>
</dbReference>
<dbReference type="PANTHER" id="PTHR37412:SF2">
    <property type="entry name" value="C2 DOMAIN-CONTAINING PROTEIN 5"/>
    <property type="match status" value="1"/>
</dbReference>
<dbReference type="InterPro" id="IPR056431">
    <property type="entry name" value="C2CD5_YbjQ-rel_dom"/>
</dbReference>
<accession>U5EQC8</accession>
<feature type="region of interest" description="Disordered" evidence="1">
    <location>
        <begin position="506"/>
        <end position="537"/>
    </location>
</feature>
<proteinExistence type="evidence at transcript level"/>
<dbReference type="Pfam" id="PF23025">
    <property type="entry name" value="YbjQ_2"/>
    <property type="match status" value="3"/>
</dbReference>
<dbReference type="InterPro" id="IPR000008">
    <property type="entry name" value="C2_dom"/>
</dbReference>
<protein>
    <submittedName>
        <fullName evidence="3">Putative ca2+-dependent phospholipid-binding protein</fullName>
    </submittedName>
</protein>
<dbReference type="AlphaFoldDB" id="U5EQC8"/>
<evidence type="ECO:0000256" key="1">
    <source>
        <dbReference type="SAM" id="MobiDB-lite"/>
    </source>
</evidence>
<organism evidence="3">
    <name type="scientific">Corethrella appendiculata</name>
    <dbReference type="NCBI Taxonomy" id="1370023"/>
    <lineage>
        <taxon>Eukaryota</taxon>
        <taxon>Metazoa</taxon>
        <taxon>Ecdysozoa</taxon>
        <taxon>Arthropoda</taxon>
        <taxon>Hexapoda</taxon>
        <taxon>Insecta</taxon>
        <taxon>Pterygota</taxon>
        <taxon>Neoptera</taxon>
        <taxon>Endopterygota</taxon>
        <taxon>Diptera</taxon>
        <taxon>Nematocera</taxon>
        <taxon>Culicoidea</taxon>
        <taxon>Chaoboridae</taxon>
        <taxon>Corethrella</taxon>
    </lineage>
</organism>
<feature type="compositionally biased region" description="Polar residues" evidence="1">
    <location>
        <begin position="298"/>
        <end position="309"/>
    </location>
</feature>
<name>U5EQC8_9DIPT</name>
<feature type="domain" description="C2" evidence="2">
    <location>
        <begin position="1"/>
        <end position="108"/>
    </location>
</feature>
<dbReference type="GO" id="GO:0005886">
    <property type="term" value="C:plasma membrane"/>
    <property type="evidence" value="ECO:0007669"/>
    <property type="project" value="TreeGrafter"/>
</dbReference>
<dbReference type="GO" id="GO:0065002">
    <property type="term" value="P:intracellular protein transmembrane transport"/>
    <property type="evidence" value="ECO:0007669"/>
    <property type="project" value="TreeGrafter"/>
</dbReference>
<dbReference type="SMART" id="SM00239">
    <property type="entry name" value="C2"/>
    <property type="match status" value="1"/>
</dbReference>
<dbReference type="Gene3D" id="2.60.40.150">
    <property type="entry name" value="C2 domain"/>
    <property type="match status" value="1"/>
</dbReference>
<dbReference type="InterPro" id="IPR038983">
    <property type="entry name" value="C2CD5"/>
</dbReference>
<evidence type="ECO:0000313" key="3">
    <source>
        <dbReference type="EMBL" id="JAB55521.1"/>
    </source>
</evidence>
<dbReference type="InterPro" id="IPR057815">
    <property type="entry name" value="C2CD5_C"/>
</dbReference>
<dbReference type="EMBL" id="GANO01004350">
    <property type="protein sequence ID" value="JAB55521.1"/>
    <property type="molecule type" value="mRNA"/>
</dbReference>
<dbReference type="Pfam" id="PF23128">
    <property type="entry name" value="YbjQ_4"/>
    <property type="match status" value="1"/>
</dbReference>